<dbReference type="PANTHER" id="PTHR10334">
    <property type="entry name" value="CYSTEINE-RICH SECRETORY PROTEIN-RELATED"/>
    <property type="match status" value="1"/>
</dbReference>
<dbReference type="OrthoDB" id="43654at2759"/>
<feature type="signal peptide" evidence="1">
    <location>
        <begin position="1"/>
        <end position="20"/>
    </location>
</feature>
<dbReference type="Pfam" id="PF00188">
    <property type="entry name" value="CAP"/>
    <property type="match status" value="1"/>
</dbReference>
<dbReference type="EMBL" id="JMSE01001326">
    <property type="protein sequence ID" value="KDN62445.1"/>
    <property type="molecule type" value="Genomic_DNA"/>
</dbReference>
<dbReference type="InterPro" id="IPR001283">
    <property type="entry name" value="CRISP-related"/>
</dbReference>
<dbReference type="Proteomes" id="UP000027238">
    <property type="component" value="Unassembled WGS sequence"/>
</dbReference>
<feature type="domain" description="SCP" evidence="2">
    <location>
        <begin position="100"/>
        <end position="238"/>
    </location>
</feature>
<dbReference type="AlphaFoldDB" id="A0A066X8U2"/>
<dbReference type="InterPro" id="IPR014044">
    <property type="entry name" value="CAP_dom"/>
</dbReference>
<dbReference type="InterPro" id="IPR035940">
    <property type="entry name" value="CAP_sf"/>
</dbReference>
<comment type="caution">
    <text evidence="3">The sequence shown here is derived from an EMBL/GenBank/DDBJ whole genome shotgun (WGS) entry which is preliminary data.</text>
</comment>
<dbReference type="SUPFAM" id="SSF55797">
    <property type="entry name" value="PR-1-like"/>
    <property type="match status" value="1"/>
</dbReference>
<reference evidence="4" key="1">
    <citation type="journal article" date="2014" name="Genome Announc.">
        <title>Draft genome sequence of Colletotrichum sublineola, a destructive pathogen of cultivated sorghum.</title>
        <authorList>
            <person name="Baroncelli R."/>
            <person name="Sanz-Martin J.M."/>
            <person name="Rech G.E."/>
            <person name="Sukno S.A."/>
            <person name="Thon M.R."/>
        </authorList>
    </citation>
    <scope>NUCLEOTIDE SEQUENCE [LARGE SCALE GENOMIC DNA]</scope>
    <source>
        <strain evidence="4">TX430BB</strain>
    </source>
</reference>
<sequence length="242" mass="25590">MHFSAVSAVGLGLLAAHATAIALPDVPLVNSVPSSLRVDYLATVTIVTTALPVTVTVTATVTASANSTVSTNSTISIKTSAIPSTALPTSTTPSTPGLTADQQRALDLHNIARAEVGNGNLVWDAELAKSAQKWANYLTTKRALEHDSNTGGQGENLASMSGGPSTYYAYAVELWLKEKALYDNKPITDKGSPNYHDYGHYTQCIWKGTQRVGLALAVDENGTVFVVARYFPAGNYIGQMPF</sequence>
<name>A0A066X8U2_COLSU</name>
<keyword evidence="1" id="KW-0732">Signal</keyword>
<accession>A0A066X8U2</accession>
<evidence type="ECO:0000313" key="3">
    <source>
        <dbReference type="EMBL" id="KDN62445.1"/>
    </source>
</evidence>
<dbReference type="STRING" id="1173701.A0A066X8U2"/>
<dbReference type="CDD" id="cd05382">
    <property type="entry name" value="CAP_GAPR1-like"/>
    <property type="match status" value="1"/>
</dbReference>
<dbReference type="eggNOG" id="KOG3017">
    <property type="taxonomic scope" value="Eukaryota"/>
</dbReference>
<organism evidence="3 4">
    <name type="scientific">Colletotrichum sublineola</name>
    <name type="common">Sorghum anthracnose fungus</name>
    <dbReference type="NCBI Taxonomy" id="1173701"/>
    <lineage>
        <taxon>Eukaryota</taxon>
        <taxon>Fungi</taxon>
        <taxon>Dikarya</taxon>
        <taxon>Ascomycota</taxon>
        <taxon>Pezizomycotina</taxon>
        <taxon>Sordariomycetes</taxon>
        <taxon>Hypocreomycetidae</taxon>
        <taxon>Glomerellales</taxon>
        <taxon>Glomerellaceae</taxon>
        <taxon>Colletotrichum</taxon>
        <taxon>Colletotrichum graminicola species complex</taxon>
    </lineage>
</organism>
<dbReference type="InterPro" id="IPR034113">
    <property type="entry name" value="SCP_GAPR1-like"/>
</dbReference>
<evidence type="ECO:0000259" key="2">
    <source>
        <dbReference type="SMART" id="SM00198"/>
    </source>
</evidence>
<dbReference type="SMART" id="SM00198">
    <property type="entry name" value="SCP"/>
    <property type="match status" value="1"/>
</dbReference>
<proteinExistence type="predicted"/>
<dbReference type="InterPro" id="IPR002413">
    <property type="entry name" value="V5_allergen-like"/>
</dbReference>
<dbReference type="Gene3D" id="3.40.33.10">
    <property type="entry name" value="CAP"/>
    <property type="match status" value="1"/>
</dbReference>
<feature type="chain" id="PRO_5001629905" evidence="1">
    <location>
        <begin position="21"/>
        <end position="242"/>
    </location>
</feature>
<dbReference type="PRINTS" id="PR00837">
    <property type="entry name" value="V5TPXLIKE"/>
</dbReference>
<dbReference type="PRINTS" id="PR00838">
    <property type="entry name" value="V5ALLERGEN"/>
</dbReference>
<gene>
    <name evidence="3" type="ORF">CSUB01_04912</name>
</gene>
<dbReference type="HOGENOM" id="CLU_035730_5_2_1"/>
<protein>
    <submittedName>
        <fullName evidence="3">Putative SCP-like extracellular protein</fullName>
    </submittedName>
</protein>
<evidence type="ECO:0000313" key="4">
    <source>
        <dbReference type="Proteomes" id="UP000027238"/>
    </source>
</evidence>
<dbReference type="OMA" id="AKSAQKW"/>
<keyword evidence="4" id="KW-1185">Reference proteome</keyword>
<evidence type="ECO:0000256" key="1">
    <source>
        <dbReference type="SAM" id="SignalP"/>
    </source>
</evidence>